<keyword evidence="3" id="KW-1185">Reference proteome</keyword>
<dbReference type="Gene3D" id="1.10.340.30">
    <property type="entry name" value="Hypothetical protein, domain 2"/>
    <property type="match status" value="1"/>
</dbReference>
<reference evidence="2 3" key="1">
    <citation type="journal article" date="2019" name="Microorganisms">
        <title>Systematic Affiliation and Genome Analysis of Subtercola vilae DB165(T) with Particular Emphasis on Cold Adaptation of an Isolate from a High-Altitude Cold Volcano Lake.</title>
        <authorList>
            <person name="Villalobos A.S."/>
            <person name="Wiese J."/>
            <person name="Imhoff J.F."/>
            <person name="Dorador C."/>
            <person name="Keller A."/>
            <person name="Hentschel U."/>
        </authorList>
    </citation>
    <scope>NUCLEOTIDE SEQUENCE [LARGE SCALE GENOMIC DNA]</scope>
    <source>
        <strain evidence="2 3">DB165</strain>
    </source>
</reference>
<dbReference type="GO" id="GO:0006284">
    <property type="term" value="P:base-excision repair"/>
    <property type="evidence" value="ECO:0007669"/>
    <property type="project" value="InterPro"/>
</dbReference>
<organism evidence="2 3">
    <name type="scientific">Subtercola vilae</name>
    <dbReference type="NCBI Taxonomy" id="2056433"/>
    <lineage>
        <taxon>Bacteria</taxon>
        <taxon>Bacillati</taxon>
        <taxon>Actinomycetota</taxon>
        <taxon>Actinomycetes</taxon>
        <taxon>Micrococcales</taxon>
        <taxon>Microbacteriaceae</taxon>
        <taxon>Subtercola</taxon>
    </lineage>
</organism>
<feature type="binding site" evidence="1">
    <location>
        <position position="14"/>
    </location>
    <ligand>
        <name>Zn(2+)</name>
        <dbReference type="ChEBI" id="CHEBI:29105"/>
    </ligand>
</feature>
<dbReference type="SUPFAM" id="SSF48150">
    <property type="entry name" value="DNA-glycosylase"/>
    <property type="match status" value="1"/>
</dbReference>
<feature type="binding site" evidence="1">
    <location>
        <position position="186"/>
    </location>
    <ligand>
        <name>Zn(2+)</name>
        <dbReference type="ChEBI" id="CHEBI:29105"/>
    </ligand>
</feature>
<dbReference type="GO" id="GO:0008725">
    <property type="term" value="F:DNA-3-methyladenine glycosylase activity"/>
    <property type="evidence" value="ECO:0007669"/>
    <property type="project" value="InterPro"/>
</dbReference>
<feature type="binding site" evidence="1">
    <location>
        <position position="27"/>
    </location>
    <ligand>
        <name>Zn(2+)</name>
        <dbReference type="ChEBI" id="CHEBI:29105"/>
    </ligand>
</feature>
<keyword evidence="1" id="KW-0862">Zinc</keyword>
<accession>A0A4T2BRZ8</accession>
<comment type="caution">
    <text evidence="2">The sequence shown here is derived from an EMBL/GenBank/DDBJ whole genome shotgun (WGS) entry which is preliminary data.</text>
</comment>
<dbReference type="PANTHER" id="PTHR30037">
    <property type="entry name" value="DNA-3-METHYLADENINE GLYCOSYLASE 1"/>
    <property type="match status" value="1"/>
</dbReference>
<dbReference type="InterPro" id="IPR052891">
    <property type="entry name" value="DNA-3mA_glycosylase"/>
</dbReference>
<evidence type="ECO:0000313" key="3">
    <source>
        <dbReference type="Proteomes" id="UP000306192"/>
    </source>
</evidence>
<dbReference type="EMBL" id="QYRT01000025">
    <property type="protein sequence ID" value="TIH34523.1"/>
    <property type="molecule type" value="Genomic_DNA"/>
</dbReference>
<sequence>MSAIVQGADGITRCAWAGTDELYIAYHDTEWGKPLHSDRALFEKISLEGFQAGLSWITILRRREAFRAAFHDFDIDTVAAFTDADVERLVTDASIIRHRAKINAVITNARITQKLIADSSVGALDRLVWSFAPASSRPRPRTFADIVATTPDSIALSKALRALGFVFVGPTTMYALMQSGGLVDDHVAGCFLAADE</sequence>
<proteinExistence type="predicted"/>
<dbReference type="PANTHER" id="PTHR30037:SF4">
    <property type="entry name" value="DNA-3-METHYLADENINE GLYCOSYLASE I"/>
    <property type="match status" value="1"/>
</dbReference>
<dbReference type="AlphaFoldDB" id="A0A4T2BRZ8"/>
<dbReference type="OrthoDB" id="9807664at2"/>
<keyword evidence="1" id="KW-0479">Metal-binding</keyword>
<dbReference type="Proteomes" id="UP000306192">
    <property type="component" value="Unassembled WGS sequence"/>
</dbReference>
<feature type="binding site" evidence="1">
    <location>
        <position position="190"/>
    </location>
    <ligand>
        <name>Zn(2+)</name>
        <dbReference type="ChEBI" id="CHEBI:29105"/>
    </ligand>
</feature>
<dbReference type="InterPro" id="IPR011257">
    <property type="entry name" value="DNA_glycosylase"/>
</dbReference>
<evidence type="ECO:0000313" key="2">
    <source>
        <dbReference type="EMBL" id="TIH34523.1"/>
    </source>
</evidence>
<dbReference type="InterPro" id="IPR005019">
    <property type="entry name" value="Adenine_glyco"/>
</dbReference>
<gene>
    <name evidence="2" type="ORF">D4765_12560</name>
</gene>
<name>A0A4T2BRZ8_9MICO</name>
<protein>
    <submittedName>
        <fullName evidence="2">DNA-3-methyladenine glycosylase I</fullName>
    </submittedName>
</protein>
<dbReference type="Pfam" id="PF03352">
    <property type="entry name" value="Adenine_glyco"/>
    <property type="match status" value="1"/>
</dbReference>
<dbReference type="GO" id="GO:0046872">
    <property type="term" value="F:metal ion binding"/>
    <property type="evidence" value="ECO:0007669"/>
    <property type="project" value="UniProtKB-KW"/>
</dbReference>
<dbReference type="RefSeq" id="WP_136642645.1">
    <property type="nucleotide sequence ID" value="NZ_QYRT01000025.1"/>
</dbReference>
<evidence type="ECO:0000256" key="1">
    <source>
        <dbReference type="PIRSR" id="PIRSR605019-1"/>
    </source>
</evidence>